<organism evidence="11 12">
    <name type="scientific">Cuscuta epithymum</name>
    <dbReference type="NCBI Taxonomy" id="186058"/>
    <lineage>
        <taxon>Eukaryota</taxon>
        <taxon>Viridiplantae</taxon>
        <taxon>Streptophyta</taxon>
        <taxon>Embryophyta</taxon>
        <taxon>Tracheophyta</taxon>
        <taxon>Spermatophyta</taxon>
        <taxon>Magnoliopsida</taxon>
        <taxon>eudicotyledons</taxon>
        <taxon>Gunneridae</taxon>
        <taxon>Pentapetalae</taxon>
        <taxon>asterids</taxon>
        <taxon>lamiids</taxon>
        <taxon>Solanales</taxon>
        <taxon>Convolvulaceae</taxon>
        <taxon>Cuscuteae</taxon>
        <taxon>Cuscuta</taxon>
        <taxon>Cuscuta subgen. Cuscuta</taxon>
    </lineage>
</organism>
<dbReference type="GO" id="GO:0010411">
    <property type="term" value="P:xyloglucan metabolic process"/>
    <property type="evidence" value="ECO:0007669"/>
    <property type="project" value="InterPro"/>
</dbReference>
<sequence>MYSVKGIISSSYSSSNIIGYSKMLLEMGVVMMMVMSSCMSCVKAGNFNEDFDLTWGGNRAKRFEKGQLLTLSLDRVSGSGFQSKKEYLFGRIDMQLKLVAGNSAGTVTAYYLSSEGTTHDEIDFEFLGNVTGQPYILHTNIYAQGKGGREQQFYLWFDPTKNFHTYTLIWRPQDIIFMVDNTPIRVFKNAESMGVPFPKNQPMKIYSSLWNADDWATRGGLVKTDWSHAPFTAYYRNFNAQAFTRAAAEEASQFSDGKWQNQELDAYSRRRLRWVQRNFMIYNYCTDYRRFPQGFPPEC</sequence>
<evidence type="ECO:0000256" key="5">
    <source>
        <dbReference type="ARBA" id="ARBA00023295"/>
    </source>
</evidence>
<reference evidence="11" key="1">
    <citation type="submission" date="2022-07" db="EMBL/GenBank/DDBJ databases">
        <authorList>
            <person name="Macas J."/>
            <person name="Novak P."/>
            <person name="Neumann P."/>
        </authorList>
    </citation>
    <scope>NUCLEOTIDE SEQUENCE</scope>
</reference>
<dbReference type="GO" id="GO:0004553">
    <property type="term" value="F:hydrolase activity, hydrolyzing O-glycosyl compounds"/>
    <property type="evidence" value="ECO:0007669"/>
    <property type="project" value="InterPro"/>
</dbReference>
<dbReference type="PROSITE" id="PS51762">
    <property type="entry name" value="GH16_2"/>
    <property type="match status" value="1"/>
</dbReference>
<dbReference type="InterPro" id="IPR000757">
    <property type="entry name" value="Beta-glucanase-like"/>
</dbReference>
<evidence type="ECO:0000256" key="2">
    <source>
        <dbReference type="ARBA" id="ARBA00022801"/>
    </source>
</evidence>
<keyword evidence="2 9" id="KW-0378">Hydrolase</keyword>
<keyword evidence="4" id="KW-0325">Glycoprotein</keyword>
<evidence type="ECO:0000313" key="12">
    <source>
        <dbReference type="Proteomes" id="UP001152523"/>
    </source>
</evidence>
<dbReference type="FunFam" id="2.60.120.200:FF:000025">
    <property type="entry name" value="Xyloglucan endotransglucosylase/hydrolase"/>
    <property type="match status" value="1"/>
</dbReference>
<evidence type="ECO:0000313" key="11">
    <source>
        <dbReference type="EMBL" id="CAH9142251.1"/>
    </source>
</evidence>
<evidence type="ECO:0000259" key="10">
    <source>
        <dbReference type="PROSITE" id="PS51762"/>
    </source>
</evidence>
<evidence type="ECO:0000256" key="7">
    <source>
        <dbReference type="PIRSR" id="PIRSR005604-1"/>
    </source>
</evidence>
<dbReference type="PANTHER" id="PTHR31062">
    <property type="entry name" value="XYLOGLUCAN ENDOTRANSGLUCOSYLASE/HYDROLASE PROTEIN 8-RELATED"/>
    <property type="match status" value="1"/>
</dbReference>
<dbReference type="AlphaFoldDB" id="A0AAV0G322"/>
<evidence type="ECO:0000256" key="1">
    <source>
        <dbReference type="ARBA" id="ARBA00022679"/>
    </source>
</evidence>
<dbReference type="EC" id="2.4.1.207" evidence="9"/>
<dbReference type="GO" id="GO:0042546">
    <property type="term" value="P:cell wall biogenesis"/>
    <property type="evidence" value="ECO:0007669"/>
    <property type="project" value="InterPro"/>
</dbReference>
<dbReference type="InterPro" id="IPR016455">
    <property type="entry name" value="XTH"/>
</dbReference>
<keyword evidence="5 9" id="KW-0326">Glycosidase</keyword>
<feature type="glycosylation site" description="N-linked (GlcNAc...) asparagine" evidence="8">
    <location>
        <position position="129"/>
    </location>
</feature>
<feature type="domain" description="GH16" evidence="10">
    <location>
        <begin position="13"/>
        <end position="235"/>
    </location>
</feature>
<dbReference type="Gene3D" id="2.60.120.200">
    <property type="match status" value="1"/>
</dbReference>
<keyword evidence="9" id="KW-0134">Cell wall</keyword>
<accession>A0AAV0G322</accession>
<dbReference type="GO" id="GO:0071555">
    <property type="term" value="P:cell wall organization"/>
    <property type="evidence" value="ECO:0007669"/>
    <property type="project" value="UniProtKB-KW"/>
</dbReference>
<keyword evidence="12" id="KW-1185">Reference proteome</keyword>
<dbReference type="CDD" id="cd02176">
    <property type="entry name" value="GH16_XET"/>
    <property type="match status" value="1"/>
</dbReference>
<keyword evidence="9" id="KW-0052">Apoplast</keyword>
<dbReference type="SUPFAM" id="SSF49899">
    <property type="entry name" value="Concanavalin A-like lectins/glucanases"/>
    <property type="match status" value="1"/>
</dbReference>
<dbReference type="Pfam" id="PF06955">
    <property type="entry name" value="XET_C"/>
    <property type="match status" value="1"/>
</dbReference>
<dbReference type="InterPro" id="IPR008263">
    <property type="entry name" value="GH16_AS"/>
</dbReference>
<dbReference type="InterPro" id="IPR010713">
    <property type="entry name" value="XET_C"/>
</dbReference>
<dbReference type="Proteomes" id="UP001152523">
    <property type="component" value="Unassembled WGS sequence"/>
</dbReference>
<keyword evidence="9" id="KW-0961">Cell wall biogenesis/degradation</keyword>
<comment type="PTM">
    <text evidence="9">Contains at least one intrachain disulfide bond essential for its enzymatic activity.</text>
</comment>
<comment type="function">
    <text evidence="9">Catalyzes xyloglucan endohydrolysis (XEH) and/or endotransglycosylation (XET). Cleaves and religates xyloglucan polymers, an essential constituent of the primary cell wall, and thereby participates in cell wall construction of growing tissues.</text>
</comment>
<dbReference type="InterPro" id="IPR044791">
    <property type="entry name" value="Beta-glucanase/XTH"/>
</dbReference>
<dbReference type="Pfam" id="PF00722">
    <property type="entry name" value="Glyco_hydro_16"/>
    <property type="match status" value="1"/>
</dbReference>
<dbReference type="PROSITE" id="PS01034">
    <property type="entry name" value="GH16_1"/>
    <property type="match status" value="1"/>
</dbReference>
<evidence type="ECO:0000256" key="8">
    <source>
        <dbReference type="PIRSR" id="PIRSR005604-2"/>
    </source>
</evidence>
<feature type="active site" description="Nucleophile" evidence="7">
    <location>
        <position position="121"/>
    </location>
</feature>
<protein>
    <recommendedName>
        <fullName evidence="9">Xyloglucan endotransglucosylase/hydrolase</fullName>
        <ecNumber evidence="9">2.4.1.207</ecNumber>
    </recommendedName>
</protein>
<dbReference type="EMBL" id="CAMAPF010001038">
    <property type="protein sequence ID" value="CAH9142251.1"/>
    <property type="molecule type" value="Genomic_DNA"/>
</dbReference>
<comment type="similarity">
    <text evidence="6">Belongs to the glycosyl hydrolase 16 family. XTH group 1 subfamily.</text>
</comment>
<comment type="caution">
    <text evidence="11">The sequence shown here is derived from an EMBL/GenBank/DDBJ whole genome shotgun (WGS) entry which is preliminary data.</text>
</comment>
<dbReference type="GO" id="GO:0048046">
    <property type="term" value="C:apoplast"/>
    <property type="evidence" value="ECO:0007669"/>
    <property type="project" value="UniProtKB-SubCell"/>
</dbReference>
<evidence type="ECO:0000256" key="6">
    <source>
        <dbReference type="ARBA" id="ARBA00038488"/>
    </source>
</evidence>
<keyword evidence="1 9" id="KW-0808">Transferase</keyword>
<dbReference type="PIRSF" id="PIRSF005604">
    <property type="entry name" value="XET"/>
    <property type="match status" value="1"/>
</dbReference>
<evidence type="ECO:0000256" key="3">
    <source>
        <dbReference type="ARBA" id="ARBA00023157"/>
    </source>
</evidence>
<gene>
    <name evidence="11" type="ORF">CEPIT_LOCUS39761</name>
</gene>
<comment type="subcellular location">
    <subcellularLocation>
        <location evidence="9">Secreted</location>
        <location evidence="9">Cell wall</location>
    </subcellularLocation>
    <subcellularLocation>
        <location evidence="9">Secreted</location>
        <location evidence="9">Extracellular space</location>
        <location evidence="9">Apoplast</location>
    </subcellularLocation>
</comment>
<name>A0AAV0G322_9ASTE</name>
<dbReference type="InterPro" id="IPR013320">
    <property type="entry name" value="ConA-like_dom_sf"/>
</dbReference>
<evidence type="ECO:0000256" key="4">
    <source>
        <dbReference type="ARBA" id="ARBA00023180"/>
    </source>
</evidence>
<dbReference type="GO" id="GO:0016762">
    <property type="term" value="F:xyloglucan:xyloglucosyl transferase activity"/>
    <property type="evidence" value="ECO:0007669"/>
    <property type="project" value="UniProtKB-EC"/>
</dbReference>
<feature type="active site" description="Proton donor" evidence="7">
    <location>
        <position position="125"/>
    </location>
</feature>
<keyword evidence="9" id="KW-0964">Secreted</keyword>
<evidence type="ECO:0000256" key="9">
    <source>
        <dbReference type="RuleBase" id="RU361120"/>
    </source>
</evidence>
<keyword evidence="3" id="KW-1015">Disulfide bond</keyword>
<proteinExistence type="inferred from homology"/>